<dbReference type="InterPro" id="IPR029044">
    <property type="entry name" value="Nucleotide-diphossugar_trans"/>
</dbReference>
<evidence type="ECO:0000256" key="2">
    <source>
        <dbReference type="ARBA" id="ARBA00022679"/>
    </source>
</evidence>
<organism evidence="6">
    <name type="scientific">marine sediment metagenome</name>
    <dbReference type="NCBI Taxonomy" id="412755"/>
    <lineage>
        <taxon>unclassified sequences</taxon>
        <taxon>metagenomes</taxon>
        <taxon>ecological metagenomes</taxon>
    </lineage>
</organism>
<keyword evidence="2" id="KW-0808">Transferase</keyword>
<evidence type="ECO:0000256" key="4">
    <source>
        <dbReference type="ARBA" id="ARBA00048493"/>
    </source>
</evidence>
<evidence type="ECO:0000313" key="6">
    <source>
        <dbReference type="EMBL" id="GAI12239.1"/>
    </source>
</evidence>
<feature type="non-terminal residue" evidence="6">
    <location>
        <position position="129"/>
    </location>
</feature>
<reference evidence="6" key="1">
    <citation type="journal article" date="2014" name="Front. Microbiol.">
        <title>High frequency of phylogenetically diverse reductive dehalogenase-homologous genes in deep subseafloor sedimentary metagenomes.</title>
        <authorList>
            <person name="Kawai M."/>
            <person name="Futagami T."/>
            <person name="Toyoda A."/>
            <person name="Takaki Y."/>
            <person name="Nishi S."/>
            <person name="Hori S."/>
            <person name="Arai W."/>
            <person name="Tsubouchi T."/>
            <person name="Morono Y."/>
            <person name="Uchiyama I."/>
            <person name="Ito T."/>
            <person name="Fujiyama A."/>
            <person name="Inagaki F."/>
            <person name="Takami H."/>
        </authorList>
    </citation>
    <scope>NUCLEOTIDE SEQUENCE</scope>
    <source>
        <strain evidence="6">Expedition CK06-06</strain>
    </source>
</reference>
<dbReference type="PANTHER" id="PTHR43584:SF3">
    <property type="entry name" value="BIFUNCTIONAL PROTEIN GLMU"/>
    <property type="match status" value="1"/>
</dbReference>
<dbReference type="EMBL" id="BARV01005190">
    <property type="protein sequence ID" value="GAI12239.1"/>
    <property type="molecule type" value="Genomic_DNA"/>
</dbReference>
<comment type="caution">
    <text evidence="6">The sequence shown here is derived from an EMBL/GenBank/DDBJ whole genome shotgun (WGS) entry which is preliminary data.</text>
</comment>
<gene>
    <name evidence="6" type="ORF">S06H3_10951</name>
</gene>
<comment type="catalytic activity">
    <reaction evidence="4">
        <text>N-acetyl-alpha-D-glucosamine 1-phosphate + UTP + H(+) = UDP-N-acetyl-alpha-D-glucosamine + diphosphate</text>
        <dbReference type="Rhea" id="RHEA:13509"/>
        <dbReference type="ChEBI" id="CHEBI:15378"/>
        <dbReference type="ChEBI" id="CHEBI:33019"/>
        <dbReference type="ChEBI" id="CHEBI:46398"/>
        <dbReference type="ChEBI" id="CHEBI:57705"/>
        <dbReference type="ChEBI" id="CHEBI:57776"/>
        <dbReference type="EC" id="2.7.7.23"/>
    </reaction>
</comment>
<accession>X1N0V4</accession>
<evidence type="ECO:0000259" key="5">
    <source>
        <dbReference type="Pfam" id="PF12804"/>
    </source>
</evidence>
<evidence type="ECO:0000256" key="1">
    <source>
        <dbReference type="ARBA" id="ARBA00012457"/>
    </source>
</evidence>
<protein>
    <recommendedName>
        <fullName evidence="1">UDP-N-acetylglucosamine diphosphorylase</fullName>
        <ecNumber evidence="1">2.7.7.23</ecNumber>
    </recommendedName>
</protein>
<dbReference type="Pfam" id="PF12804">
    <property type="entry name" value="NTP_transf_3"/>
    <property type="match status" value="1"/>
</dbReference>
<dbReference type="SUPFAM" id="SSF53448">
    <property type="entry name" value="Nucleotide-diphospho-sugar transferases"/>
    <property type="match status" value="1"/>
</dbReference>
<dbReference type="PANTHER" id="PTHR43584">
    <property type="entry name" value="NUCLEOTIDYL TRANSFERASE"/>
    <property type="match status" value="1"/>
</dbReference>
<keyword evidence="3" id="KW-0548">Nucleotidyltransferase</keyword>
<evidence type="ECO:0000256" key="3">
    <source>
        <dbReference type="ARBA" id="ARBA00022695"/>
    </source>
</evidence>
<dbReference type="Gene3D" id="3.90.550.10">
    <property type="entry name" value="Spore Coat Polysaccharide Biosynthesis Protein SpsA, Chain A"/>
    <property type="match status" value="1"/>
</dbReference>
<dbReference type="AlphaFoldDB" id="X1N0V4"/>
<dbReference type="EC" id="2.7.7.23" evidence="1"/>
<name>X1N0V4_9ZZZZ</name>
<dbReference type="GO" id="GO:0003977">
    <property type="term" value="F:UDP-N-acetylglucosamine diphosphorylase activity"/>
    <property type="evidence" value="ECO:0007669"/>
    <property type="project" value="UniProtKB-EC"/>
</dbReference>
<feature type="domain" description="MobA-like NTP transferase" evidence="5">
    <location>
        <begin position="6"/>
        <end position="125"/>
    </location>
</feature>
<sequence length="129" mass="14188">MKKIIAIVLAAGKGVRMKSEKVKVLHLVSGMPMICHVINTLLELDLDKIYVVVGNQGEKVIEAVSYKNMEFVWQKKQLGTGHAVSQVKNKLKDFDGTVIVLCGDVPLIKSNTLKNLLNFYTSSNSSATL</sequence>
<proteinExistence type="predicted"/>
<dbReference type="InterPro" id="IPR050065">
    <property type="entry name" value="GlmU-like"/>
</dbReference>
<dbReference type="InterPro" id="IPR025877">
    <property type="entry name" value="MobA-like_NTP_Trfase"/>
</dbReference>